<organism evidence="21 22">
    <name type="scientific">Oceanobacillus bengalensis</name>
    <dbReference type="NCBI Taxonomy" id="1435466"/>
    <lineage>
        <taxon>Bacteria</taxon>
        <taxon>Bacillati</taxon>
        <taxon>Bacillota</taxon>
        <taxon>Bacilli</taxon>
        <taxon>Bacillales</taxon>
        <taxon>Bacillaceae</taxon>
        <taxon>Oceanobacillus</taxon>
    </lineage>
</organism>
<evidence type="ECO:0000256" key="15">
    <source>
        <dbReference type="ARBA" id="ARBA00030592"/>
    </source>
</evidence>
<dbReference type="SUPFAM" id="SSF53244">
    <property type="entry name" value="MurD-like peptide ligases, peptide-binding domain"/>
    <property type="match status" value="1"/>
</dbReference>
<evidence type="ECO:0000259" key="19">
    <source>
        <dbReference type="Pfam" id="PF02875"/>
    </source>
</evidence>
<dbReference type="GO" id="GO:0005737">
    <property type="term" value="C:cytoplasm"/>
    <property type="evidence" value="ECO:0007669"/>
    <property type="project" value="TreeGrafter"/>
</dbReference>
<evidence type="ECO:0000256" key="11">
    <source>
        <dbReference type="ARBA" id="ARBA00022741"/>
    </source>
</evidence>
<comment type="pathway">
    <text evidence="2">Cofactor biosynthesis; tetrahydrofolate biosynthesis; 7,8-dihydrofolate from 2-amino-4-hydroxy-6-hydroxymethyl-7,8-dihydropteridine diphosphate and 4-aminobenzoate: step 2/2.</text>
</comment>
<keyword evidence="22" id="KW-1185">Reference proteome</keyword>
<dbReference type="Proteomes" id="UP000281813">
    <property type="component" value="Unassembled WGS sequence"/>
</dbReference>
<dbReference type="PROSITE" id="PS01012">
    <property type="entry name" value="FOLYLPOLYGLU_SYNT_2"/>
    <property type="match status" value="1"/>
</dbReference>
<dbReference type="PROSITE" id="PS01011">
    <property type="entry name" value="FOLYLPOLYGLU_SYNT_1"/>
    <property type="match status" value="1"/>
</dbReference>
<dbReference type="GO" id="GO:0004326">
    <property type="term" value="F:tetrahydrofolylpolyglutamate synthase activity"/>
    <property type="evidence" value="ECO:0007669"/>
    <property type="project" value="UniProtKB-EC"/>
</dbReference>
<dbReference type="PANTHER" id="PTHR11136">
    <property type="entry name" value="FOLYLPOLYGLUTAMATE SYNTHASE-RELATED"/>
    <property type="match status" value="1"/>
</dbReference>
<dbReference type="SUPFAM" id="SSF53623">
    <property type="entry name" value="MurD-like peptide ligases, catalytic domain"/>
    <property type="match status" value="1"/>
</dbReference>
<feature type="domain" description="Mur ligase central" evidence="20">
    <location>
        <begin position="44"/>
        <end position="262"/>
    </location>
</feature>
<dbReference type="InterPro" id="IPR036565">
    <property type="entry name" value="Mur-like_cat_sf"/>
</dbReference>
<keyword evidence="10" id="KW-0479">Metal-binding</keyword>
<comment type="catalytic activity">
    <reaction evidence="16">
        <text>(6S)-5,6,7,8-tetrahydrofolyl-(gamma-L-Glu)(n) + L-glutamate + ATP = (6S)-5,6,7,8-tetrahydrofolyl-(gamma-L-Glu)(n+1) + ADP + phosphate + H(+)</text>
        <dbReference type="Rhea" id="RHEA:10580"/>
        <dbReference type="Rhea" id="RHEA-COMP:14738"/>
        <dbReference type="Rhea" id="RHEA-COMP:14740"/>
        <dbReference type="ChEBI" id="CHEBI:15378"/>
        <dbReference type="ChEBI" id="CHEBI:29985"/>
        <dbReference type="ChEBI" id="CHEBI:30616"/>
        <dbReference type="ChEBI" id="CHEBI:43474"/>
        <dbReference type="ChEBI" id="CHEBI:141005"/>
        <dbReference type="ChEBI" id="CHEBI:456216"/>
        <dbReference type="EC" id="6.3.2.17"/>
    </reaction>
</comment>
<dbReference type="Pfam" id="PF02875">
    <property type="entry name" value="Mur_ligase_C"/>
    <property type="match status" value="1"/>
</dbReference>
<evidence type="ECO:0000256" key="5">
    <source>
        <dbReference type="ARBA" id="ARBA00011245"/>
    </source>
</evidence>
<evidence type="ECO:0000256" key="14">
    <source>
        <dbReference type="ARBA" id="ARBA00022909"/>
    </source>
</evidence>
<protein>
    <recommendedName>
        <fullName evidence="8">Dihydrofolate synthase/folylpolyglutamate synthase</fullName>
        <ecNumber evidence="6">6.3.2.12</ecNumber>
        <ecNumber evidence="7">6.3.2.17</ecNumber>
    </recommendedName>
    <alternativeName>
        <fullName evidence="15">Tetrahydrofolylpolyglutamate synthase</fullName>
    </alternativeName>
</protein>
<proteinExistence type="inferred from homology"/>
<keyword evidence="12 18" id="KW-0067">ATP-binding</keyword>
<evidence type="ECO:0000256" key="8">
    <source>
        <dbReference type="ARBA" id="ARBA00019357"/>
    </source>
</evidence>
<dbReference type="OrthoDB" id="9809356at2"/>
<dbReference type="GO" id="GO:0046872">
    <property type="term" value="F:metal ion binding"/>
    <property type="evidence" value="ECO:0007669"/>
    <property type="project" value="UniProtKB-KW"/>
</dbReference>
<feature type="domain" description="Mur ligase C-terminal" evidence="19">
    <location>
        <begin position="289"/>
        <end position="408"/>
    </location>
</feature>
<dbReference type="EMBL" id="RBZO01000001">
    <property type="protein sequence ID" value="RKQ18685.1"/>
    <property type="molecule type" value="Genomic_DNA"/>
</dbReference>
<dbReference type="GO" id="GO:0046656">
    <property type="term" value="P:folic acid biosynthetic process"/>
    <property type="evidence" value="ECO:0007669"/>
    <property type="project" value="UniProtKB-KW"/>
</dbReference>
<keyword evidence="9 18" id="KW-0436">Ligase</keyword>
<dbReference type="GO" id="GO:0005524">
    <property type="term" value="F:ATP binding"/>
    <property type="evidence" value="ECO:0007669"/>
    <property type="project" value="UniProtKB-KW"/>
</dbReference>
<sequence>MDYNEAIDYINSPKYSGMKLGLDNMREIMAALGNPQTQLKFVHIAGTNGKGSVASYLSHILTKAGFKTGLFTSPFLERFNERIKINNLEIPDEALSRVTSEVKEQVEASNRRPTEFEIITAIAFQYFYEEQCDIVVLEVGLGGRLDSTNIIESPLVSMITKVSYDHQAFLGNTLTEIAGEKAGIIKENSNVLLFPQEKEAEDAIYQVALEKNSTVYKPEFDEITTVRTSLEAQIFNYKTYNHLKIALLGEHQQKNAVMAIEAVHLLHDAGYAINETQLRQGLEETVWPGRFEVIHQQPTVVIDGAHNIDSIQALVDNLTKYFKNKRIIGIFGVLKDKDVDQMIAEVAPAINTFITVTPDTPRALPSEELATCLQEKGFTAVPSISYEEAVQQAMKVCGEGDIICAFGSLYYIGAIRRIIKANN</sequence>
<keyword evidence="11 18" id="KW-0547">Nucleotide-binding</keyword>
<dbReference type="RefSeq" id="WP_121127658.1">
    <property type="nucleotide sequence ID" value="NZ_JBHUFK010000020.1"/>
</dbReference>
<dbReference type="Pfam" id="PF08245">
    <property type="entry name" value="Mur_ligase_M"/>
    <property type="match status" value="1"/>
</dbReference>
<dbReference type="EC" id="6.3.2.17" evidence="7"/>
<evidence type="ECO:0000256" key="10">
    <source>
        <dbReference type="ARBA" id="ARBA00022723"/>
    </source>
</evidence>
<dbReference type="PIRSF" id="PIRSF001563">
    <property type="entry name" value="Folylpolyglu_synth"/>
    <property type="match status" value="1"/>
</dbReference>
<evidence type="ECO:0000256" key="18">
    <source>
        <dbReference type="PIRNR" id="PIRNR001563"/>
    </source>
</evidence>
<keyword evidence="13" id="KW-0460">Magnesium</keyword>
<comment type="similarity">
    <text evidence="4 18">Belongs to the folylpolyglutamate synthase family.</text>
</comment>
<evidence type="ECO:0000256" key="2">
    <source>
        <dbReference type="ARBA" id="ARBA00004799"/>
    </source>
</evidence>
<dbReference type="NCBIfam" id="TIGR01499">
    <property type="entry name" value="folC"/>
    <property type="match status" value="1"/>
</dbReference>
<dbReference type="InterPro" id="IPR004101">
    <property type="entry name" value="Mur_ligase_C"/>
</dbReference>
<dbReference type="GO" id="GO:0008841">
    <property type="term" value="F:dihydrofolate synthase activity"/>
    <property type="evidence" value="ECO:0007669"/>
    <property type="project" value="UniProtKB-EC"/>
</dbReference>
<dbReference type="InterPro" id="IPR013221">
    <property type="entry name" value="Mur_ligase_cen"/>
</dbReference>
<comment type="subunit">
    <text evidence="5">Monomer.</text>
</comment>
<comment type="cofactor">
    <cofactor evidence="1">
        <name>Mg(2+)</name>
        <dbReference type="ChEBI" id="CHEBI:18420"/>
    </cofactor>
</comment>
<dbReference type="InterPro" id="IPR001645">
    <property type="entry name" value="Folylpolyglutamate_synth"/>
</dbReference>
<gene>
    <name evidence="21" type="ORF">D8M05_00810</name>
</gene>
<evidence type="ECO:0000259" key="20">
    <source>
        <dbReference type="Pfam" id="PF08245"/>
    </source>
</evidence>
<evidence type="ECO:0000256" key="1">
    <source>
        <dbReference type="ARBA" id="ARBA00001946"/>
    </source>
</evidence>
<dbReference type="EC" id="6.3.2.12" evidence="6"/>
<keyword evidence="14" id="KW-0289">Folate biosynthesis</keyword>
<dbReference type="Gene3D" id="3.40.1190.10">
    <property type="entry name" value="Mur-like, catalytic domain"/>
    <property type="match status" value="1"/>
</dbReference>
<evidence type="ECO:0000256" key="7">
    <source>
        <dbReference type="ARBA" id="ARBA00013025"/>
    </source>
</evidence>
<comment type="catalytic activity">
    <reaction evidence="17">
        <text>7,8-dihydropteroate + L-glutamate + ATP = 7,8-dihydrofolate + ADP + phosphate + H(+)</text>
        <dbReference type="Rhea" id="RHEA:23584"/>
        <dbReference type="ChEBI" id="CHEBI:15378"/>
        <dbReference type="ChEBI" id="CHEBI:17839"/>
        <dbReference type="ChEBI" id="CHEBI:29985"/>
        <dbReference type="ChEBI" id="CHEBI:30616"/>
        <dbReference type="ChEBI" id="CHEBI:43474"/>
        <dbReference type="ChEBI" id="CHEBI:57451"/>
        <dbReference type="ChEBI" id="CHEBI:456216"/>
        <dbReference type="EC" id="6.3.2.12"/>
    </reaction>
</comment>
<evidence type="ECO:0000256" key="6">
    <source>
        <dbReference type="ARBA" id="ARBA00013023"/>
    </source>
</evidence>
<evidence type="ECO:0000256" key="4">
    <source>
        <dbReference type="ARBA" id="ARBA00008276"/>
    </source>
</evidence>
<evidence type="ECO:0000313" key="22">
    <source>
        <dbReference type="Proteomes" id="UP000281813"/>
    </source>
</evidence>
<evidence type="ECO:0000256" key="12">
    <source>
        <dbReference type="ARBA" id="ARBA00022840"/>
    </source>
</evidence>
<evidence type="ECO:0000256" key="9">
    <source>
        <dbReference type="ARBA" id="ARBA00022598"/>
    </source>
</evidence>
<dbReference type="InterPro" id="IPR018109">
    <property type="entry name" value="Folylpolyglutamate_synth_CS"/>
</dbReference>
<dbReference type="Gene3D" id="3.90.190.20">
    <property type="entry name" value="Mur ligase, C-terminal domain"/>
    <property type="match status" value="1"/>
</dbReference>
<dbReference type="AlphaFoldDB" id="A0A494Z7W9"/>
<evidence type="ECO:0000256" key="13">
    <source>
        <dbReference type="ARBA" id="ARBA00022842"/>
    </source>
</evidence>
<comment type="caution">
    <text evidence="21">The sequence shown here is derived from an EMBL/GenBank/DDBJ whole genome shotgun (WGS) entry which is preliminary data.</text>
</comment>
<dbReference type="InterPro" id="IPR036615">
    <property type="entry name" value="Mur_ligase_C_dom_sf"/>
</dbReference>
<evidence type="ECO:0000256" key="16">
    <source>
        <dbReference type="ARBA" id="ARBA00047493"/>
    </source>
</evidence>
<evidence type="ECO:0000256" key="3">
    <source>
        <dbReference type="ARBA" id="ARBA00005150"/>
    </source>
</evidence>
<evidence type="ECO:0000256" key="17">
    <source>
        <dbReference type="ARBA" id="ARBA00049161"/>
    </source>
</evidence>
<name>A0A494Z7W9_9BACI</name>
<dbReference type="FunFam" id="3.40.1190.10:FF:000004">
    <property type="entry name" value="Dihydrofolate synthase/folylpolyglutamate synthase"/>
    <property type="match status" value="1"/>
</dbReference>
<reference evidence="21 22" key="1">
    <citation type="journal article" date="2015" name="Antonie Van Leeuwenhoek">
        <title>Oceanobacillus bengalensis sp. nov., a bacterium isolated from seawater of the Bay of Bengal.</title>
        <authorList>
            <person name="Yongchang O."/>
            <person name="Xiang W."/>
            <person name="Wang G."/>
        </authorList>
    </citation>
    <scope>NUCLEOTIDE SEQUENCE [LARGE SCALE GENOMIC DNA]</scope>
    <source>
        <strain evidence="21 22">MCCC 1K00260</strain>
    </source>
</reference>
<evidence type="ECO:0000313" key="21">
    <source>
        <dbReference type="EMBL" id="RKQ18685.1"/>
    </source>
</evidence>
<comment type="pathway">
    <text evidence="3">Cofactor biosynthesis; tetrahydrofolylpolyglutamate biosynthesis.</text>
</comment>
<accession>A0A494Z7W9</accession>
<dbReference type="PANTHER" id="PTHR11136:SF0">
    <property type="entry name" value="DIHYDROFOLATE SYNTHETASE-RELATED"/>
    <property type="match status" value="1"/>
</dbReference>